<reference evidence="2" key="1">
    <citation type="submission" date="2016-11" db="UniProtKB">
        <authorList>
            <consortium name="WormBaseParasite"/>
        </authorList>
    </citation>
    <scope>IDENTIFICATION</scope>
    <source>
        <strain evidence="2">KR3021</strain>
    </source>
</reference>
<dbReference type="WBParaSite" id="RSKR_0000461900.1">
    <property type="protein sequence ID" value="RSKR_0000461900.1"/>
    <property type="gene ID" value="RSKR_0000461900"/>
</dbReference>
<organism evidence="1 2">
    <name type="scientific">Rhabditophanes sp. KR3021</name>
    <dbReference type="NCBI Taxonomy" id="114890"/>
    <lineage>
        <taxon>Eukaryota</taxon>
        <taxon>Metazoa</taxon>
        <taxon>Ecdysozoa</taxon>
        <taxon>Nematoda</taxon>
        <taxon>Chromadorea</taxon>
        <taxon>Rhabditida</taxon>
        <taxon>Tylenchina</taxon>
        <taxon>Panagrolaimomorpha</taxon>
        <taxon>Strongyloidoidea</taxon>
        <taxon>Alloionematidae</taxon>
        <taxon>Rhabditophanes</taxon>
    </lineage>
</organism>
<proteinExistence type="predicted"/>
<name>A0AC35TVI9_9BILA</name>
<evidence type="ECO:0000313" key="1">
    <source>
        <dbReference type="Proteomes" id="UP000095286"/>
    </source>
</evidence>
<evidence type="ECO:0000313" key="2">
    <source>
        <dbReference type="WBParaSite" id="RSKR_0000461900.1"/>
    </source>
</evidence>
<protein>
    <submittedName>
        <fullName evidence="2">SHNi-TPR domain-containing protein</fullName>
    </submittedName>
</protein>
<sequence>MDGNDIDGSTQVQNGLELGEIVSPTQLPAEKDDEMAEEMEEECAKESLEKEDELLQEKSNECSKAIELVKKIREQLFTSINNRQSGNPSKAISILENVKAISDYRISARKVNQDRHDMEVALKKTNLAKQIGEGYETLKKHEMVRRTLMDGIGENLTLNYIRRSLNFEKELVEDEMILKLLEEKRSDAQITGTSIDINRSSGTQNEEDTMMETENVANGNDINALIPMHPDSLEKPSLKSQNAEALMETDGSMVEEDSGLSISNDCSASVESKLEVNESADGQAKKEKSKLESVETGKTKNASLNVCGPSKLISDLQSHLKLLEAAEEKMEEKKACMEVHQSTVDSRTTQFKEKQHKVIGYKNVSFRG</sequence>
<accession>A0AC35TVI9</accession>
<dbReference type="Proteomes" id="UP000095286">
    <property type="component" value="Unplaced"/>
</dbReference>